<organism evidence="2 3">
    <name type="scientific">Pisum sativum</name>
    <name type="common">Garden pea</name>
    <name type="synonym">Lathyrus oleraceus</name>
    <dbReference type="NCBI Taxonomy" id="3888"/>
    <lineage>
        <taxon>Eukaryota</taxon>
        <taxon>Viridiplantae</taxon>
        <taxon>Streptophyta</taxon>
        <taxon>Embryophyta</taxon>
        <taxon>Tracheophyta</taxon>
        <taxon>Spermatophyta</taxon>
        <taxon>Magnoliopsida</taxon>
        <taxon>eudicotyledons</taxon>
        <taxon>Gunneridae</taxon>
        <taxon>Pentapetalae</taxon>
        <taxon>rosids</taxon>
        <taxon>fabids</taxon>
        <taxon>Fabales</taxon>
        <taxon>Fabaceae</taxon>
        <taxon>Papilionoideae</taxon>
        <taxon>50 kb inversion clade</taxon>
        <taxon>NPAAA clade</taxon>
        <taxon>Hologalegina</taxon>
        <taxon>IRL clade</taxon>
        <taxon>Fabeae</taxon>
        <taxon>Lathyrus</taxon>
    </lineage>
</organism>
<evidence type="ECO:0000313" key="3">
    <source>
        <dbReference type="Proteomes" id="UP001058974"/>
    </source>
</evidence>
<comment type="caution">
    <text evidence="2">The sequence shown here is derived from an EMBL/GenBank/DDBJ whole genome shotgun (WGS) entry which is preliminary data.</text>
</comment>
<gene>
    <name evidence="2" type="ORF">KIW84_014023</name>
</gene>
<dbReference type="EMBL" id="JAMSHJ010000001">
    <property type="protein sequence ID" value="KAI5446021.1"/>
    <property type="molecule type" value="Genomic_DNA"/>
</dbReference>
<dbReference type="Gene3D" id="3.80.10.10">
    <property type="entry name" value="Ribonuclease Inhibitor"/>
    <property type="match status" value="1"/>
</dbReference>
<sequence>MCSLLTSASLYILTESLKSLLKELYLDHCLGIDAALIVPALVELEHLEVLSVAGIPTVSDTFVKDYIVARGHNMKELILKDCINLTDASIKVIIAEHCPAICGLDLSNVCKLTDMSMGYLTNICHVLHSLKLCRNSFSSDNWTCEPVQNSSDNWICEPVQNSSDSTSPSAKLRRPPSRHPPNHRRTATSALQHKPHLSFFFPKKSPSHEFLFFITSPS</sequence>
<dbReference type="Gramene" id="Psat01G0402300-T1">
    <property type="protein sequence ID" value="KAI5446021.1"/>
    <property type="gene ID" value="KIW84_014023"/>
</dbReference>
<proteinExistence type="predicted"/>
<protein>
    <submittedName>
        <fullName evidence="2">Uncharacterized protein</fullName>
    </submittedName>
</protein>
<dbReference type="Proteomes" id="UP001058974">
    <property type="component" value="Chromosome 1"/>
</dbReference>
<evidence type="ECO:0000256" key="1">
    <source>
        <dbReference type="SAM" id="MobiDB-lite"/>
    </source>
</evidence>
<name>A0A9D5BM20_PEA</name>
<dbReference type="InterPro" id="IPR032675">
    <property type="entry name" value="LRR_dom_sf"/>
</dbReference>
<dbReference type="SUPFAM" id="SSF52047">
    <property type="entry name" value="RNI-like"/>
    <property type="match status" value="1"/>
</dbReference>
<keyword evidence="3" id="KW-1185">Reference proteome</keyword>
<accession>A0A9D5BM20</accession>
<feature type="compositionally biased region" description="Basic residues" evidence="1">
    <location>
        <begin position="171"/>
        <end position="186"/>
    </location>
</feature>
<evidence type="ECO:0000313" key="2">
    <source>
        <dbReference type="EMBL" id="KAI5446021.1"/>
    </source>
</evidence>
<dbReference type="AlphaFoldDB" id="A0A9D5BM20"/>
<feature type="compositionally biased region" description="Polar residues" evidence="1">
    <location>
        <begin position="160"/>
        <end position="169"/>
    </location>
</feature>
<reference evidence="2 3" key="1">
    <citation type="journal article" date="2022" name="Nat. Genet.">
        <title>Improved pea reference genome and pan-genome highlight genomic features and evolutionary characteristics.</title>
        <authorList>
            <person name="Yang T."/>
            <person name="Liu R."/>
            <person name="Luo Y."/>
            <person name="Hu S."/>
            <person name="Wang D."/>
            <person name="Wang C."/>
            <person name="Pandey M.K."/>
            <person name="Ge S."/>
            <person name="Xu Q."/>
            <person name="Li N."/>
            <person name="Li G."/>
            <person name="Huang Y."/>
            <person name="Saxena R.K."/>
            <person name="Ji Y."/>
            <person name="Li M."/>
            <person name="Yan X."/>
            <person name="He Y."/>
            <person name="Liu Y."/>
            <person name="Wang X."/>
            <person name="Xiang C."/>
            <person name="Varshney R.K."/>
            <person name="Ding H."/>
            <person name="Gao S."/>
            <person name="Zong X."/>
        </authorList>
    </citation>
    <scope>NUCLEOTIDE SEQUENCE [LARGE SCALE GENOMIC DNA]</scope>
    <source>
        <strain evidence="2 3">cv. Zhongwan 6</strain>
    </source>
</reference>
<dbReference type="Gramene" id="chrUn0382G0000100-T1">
    <property type="protein sequence ID" value="KAI5381700.1"/>
    <property type="gene ID" value="KIW84_UN0509"/>
</dbReference>
<feature type="region of interest" description="Disordered" evidence="1">
    <location>
        <begin position="160"/>
        <end position="188"/>
    </location>
</feature>